<reference evidence="1 2" key="1">
    <citation type="submission" date="2016-09" db="EMBL/GenBank/DDBJ databases">
        <title>The draft genome of Dichanthelium oligosanthes: A C3 panicoid grass species.</title>
        <authorList>
            <person name="Studer A.J."/>
            <person name="Schnable J.C."/>
            <person name="Brutnell T.P."/>
        </authorList>
    </citation>
    <scope>NUCLEOTIDE SEQUENCE [LARGE SCALE GENOMIC DNA]</scope>
    <source>
        <strain evidence="2">cv. Kellogg 1175</strain>
        <tissue evidence="1">Leaf</tissue>
    </source>
</reference>
<dbReference type="Proteomes" id="UP000095767">
    <property type="component" value="Unassembled WGS sequence"/>
</dbReference>
<name>A0A1E5UQJ7_9POAL</name>
<dbReference type="PANTHER" id="PTHR34709">
    <property type="entry name" value="OS10G0396666 PROTEIN"/>
    <property type="match status" value="1"/>
</dbReference>
<accession>A0A1E5UQJ7</accession>
<keyword evidence="2" id="KW-1185">Reference proteome</keyword>
<protein>
    <recommendedName>
        <fullName evidence="3">FBD domain-containing protein</fullName>
    </recommendedName>
</protein>
<organism evidence="1 2">
    <name type="scientific">Dichanthelium oligosanthes</name>
    <dbReference type="NCBI Taxonomy" id="888268"/>
    <lineage>
        <taxon>Eukaryota</taxon>
        <taxon>Viridiplantae</taxon>
        <taxon>Streptophyta</taxon>
        <taxon>Embryophyta</taxon>
        <taxon>Tracheophyta</taxon>
        <taxon>Spermatophyta</taxon>
        <taxon>Magnoliopsida</taxon>
        <taxon>Liliopsida</taxon>
        <taxon>Poales</taxon>
        <taxon>Poaceae</taxon>
        <taxon>PACMAD clade</taxon>
        <taxon>Panicoideae</taxon>
        <taxon>Panicodae</taxon>
        <taxon>Paniceae</taxon>
        <taxon>Dichantheliinae</taxon>
        <taxon>Dichanthelium</taxon>
    </lineage>
</organism>
<dbReference type="EMBL" id="LWDX02067782">
    <property type="protein sequence ID" value="OEL15146.1"/>
    <property type="molecule type" value="Genomic_DNA"/>
</dbReference>
<dbReference type="InterPro" id="IPR055312">
    <property type="entry name" value="FBL15-like"/>
</dbReference>
<evidence type="ECO:0000313" key="2">
    <source>
        <dbReference type="Proteomes" id="UP000095767"/>
    </source>
</evidence>
<dbReference type="PANTHER" id="PTHR34709:SF79">
    <property type="entry name" value="F-BOX DOMAIN-CONTAINING PROTEIN"/>
    <property type="match status" value="1"/>
</dbReference>
<evidence type="ECO:0000313" key="1">
    <source>
        <dbReference type="EMBL" id="OEL15146.1"/>
    </source>
</evidence>
<dbReference type="STRING" id="888268.A0A1E5UQJ7"/>
<dbReference type="AlphaFoldDB" id="A0A1E5UQJ7"/>
<sequence>MPTDLDSLRIIMHLEACPLLDKINEWIRYGMQRVVGGFRLRILFTEQNPGMMIRPPSSCPAMAGGDEEGRALGDFLSSCCPGLRRLEIKRPRGLTQLVLRVEALEELHVFLAGLQALDVTAPNLLVLKLEATVRVRIARIIAPRLQEGISQAKCFCDVLGKWTDQGQISMEFLEDVKINGFTGGSKEMALVSLLFKSSRSIKSMSLRAAASKISHAISLKQMMGDEDEDEVVVDDDDDPLEPIHLKLMDMFSTDRGHWQFDGKSVYTWVPYTT</sequence>
<proteinExistence type="predicted"/>
<comment type="caution">
    <text evidence="1">The sequence shown here is derived from an EMBL/GenBank/DDBJ whole genome shotgun (WGS) entry which is preliminary data.</text>
</comment>
<gene>
    <name evidence="1" type="ORF">BAE44_0023835</name>
</gene>
<evidence type="ECO:0008006" key="3">
    <source>
        <dbReference type="Google" id="ProtNLM"/>
    </source>
</evidence>